<dbReference type="EMBL" id="CAKOAT010474042">
    <property type="protein sequence ID" value="CAH8377793.1"/>
    <property type="molecule type" value="Genomic_DNA"/>
</dbReference>
<evidence type="ECO:0008006" key="4">
    <source>
        <dbReference type="Google" id="ProtNLM"/>
    </source>
</evidence>
<feature type="chain" id="PRO_5044888655" description="Prolamin-like domain-containing protein" evidence="1">
    <location>
        <begin position="20"/>
        <end position="116"/>
    </location>
</feature>
<keyword evidence="1" id="KW-0732">Signal</keyword>
<accession>A0ABC8L5I1</accession>
<dbReference type="PROSITE" id="PS51257">
    <property type="entry name" value="PROKAR_LIPOPROTEIN"/>
    <property type="match status" value="1"/>
</dbReference>
<dbReference type="Proteomes" id="UP001642260">
    <property type="component" value="Unassembled WGS sequence"/>
</dbReference>
<gene>
    <name evidence="2" type="ORF">ERUC_LOCUS32600</name>
</gene>
<dbReference type="AlphaFoldDB" id="A0ABC8L5I1"/>
<feature type="signal peptide" evidence="1">
    <location>
        <begin position="1"/>
        <end position="19"/>
    </location>
</feature>
<comment type="caution">
    <text evidence="2">The sequence shown here is derived from an EMBL/GenBank/DDBJ whole genome shotgun (WGS) entry which is preliminary data.</text>
</comment>
<protein>
    <recommendedName>
        <fullName evidence="4">Prolamin-like domain-containing protein</fullName>
    </recommendedName>
</protein>
<name>A0ABC8L5I1_ERUVS</name>
<evidence type="ECO:0000313" key="2">
    <source>
        <dbReference type="EMBL" id="CAH8377793.1"/>
    </source>
</evidence>
<reference evidence="2 3" key="1">
    <citation type="submission" date="2022-03" db="EMBL/GenBank/DDBJ databases">
        <authorList>
            <person name="Macdonald S."/>
            <person name="Ahmed S."/>
            <person name="Newling K."/>
        </authorList>
    </citation>
    <scope>NUCLEOTIDE SEQUENCE [LARGE SCALE GENOMIC DNA]</scope>
</reference>
<proteinExistence type="predicted"/>
<organism evidence="2 3">
    <name type="scientific">Eruca vesicaria subsp. sativa</name>
    <name type="common">Garden rocket</name>
    <name type="synonym">Eruca sativa</name>
    <dbReference type="NCBI Taxonomy" id="29727"/>
    <lineage>
        <taxon>Eukaryota</taxon>
        <taxon>Viridiplantae</taxon>
        <taxon>Streptophyta</taxon>
        <taxon>Embryophyta</taxon>
        <taxon>Tracheophyta</taxon>
        <taxon>Spermatophyta</taxon>
        <taxon>Magnoliopsida</taxon>
        <taxon>eudicotyledons</taxon>
        <taxon>Gunneridae</taxon>
        <taxon>Pentapetalae</taxon>
        <taxon>rosids</taxon>
        <taxon>malvids</taxon>
        <taxon>Brassicales</taxon>
        <taxon>Brassicaceae</taxon>
        <taxon>Brassiceae</taxon>
        <taxon>Eruca</taxon>
    </lineage>
</organism>
<sequence>MKNLTIFVAIILFSSCVTSQFLDPTDDEELQWSGYSKAPSPIHKHNPNEKLKKCFSSYKMVTKCLNKALTKKTTTDSNCCAMIEKLNENCKHTELGSFSNNFVQKHCSDNNAPTPA</sequence>
<evidence type="ECO:0000313" key="3">
    <source>
        <dbReference type="Proteomes" id="UP001642260"/>
    </source>
</evidence>
<keyword evidence="3" id="KW-1185">Reference proteome</keyword>
<evidence type="ECO:0000256" key="1">
    <source>
        <dbReference type="SAM" id="SignalP"/>
    </source>
</evidence>